<dbReference type="Proteomes" id="UP001152607">
    <property type="component" value="Unassembled WGS sequence"/>
</dbReference>
<feature type="transmembrane region" description="Helical" evidence="2">
    <location>
        <begin position="67"/>
        <end position="93"/>
    </location>
</feature>
<evidence type="ECO:0000256" key="1">
    <source>
        <dbReference type="SAM" id="MobiDB-lite"/>
    </source>
</evidence>
<dbReference type="EMBL" id="CAOQHR010000008">
    <property type="protein sequence ID" value="CAI6338403.1"/>
    <property type="molecule type" value="Genomic_DNA"/>
</dbReference>
<accession>A0A9W4XNY0</accession>
<protein>
    <submittedName>
        <fullName evidence="3">Uncharacterized protein</fullName>
    </submittedName>
</protein>
<sequence>MRPHQTSWHLVSSPGQPTSRRLHYTIHSRSEFGRKATTENPRASIQKLVTQQRPRDELEPTKQDGKLFAWSLCPTLLTLSTLFTFIFIFLSFLPLPSGPFFSFYSPPPRLTR</sequence>
<comment type="caution">
    <text evidence="3">The sequence shown here is derived from an EMBL/GenBank/DDBJ whole genome shotgun (WGS) entry which is preliminary data.</text>
</comment>
<name>A0A9W4XNY0_9PLEO</name>
<feature type="region of interest" description="Disordered" evidence="1">
    <location>
        <begin position="1"/>
        <end position="20"/>
    </location>
</feature>
<organism evidence="3 4">
    <name type="scientific">Periconia digitata</name>
    <dbReference type="NCBI Taxonomy" id="1303443"/>
    <lineage>
        <taxon>Eukaryota</taxon>
        <taxon>Fungi</taxon>
        <taxon>Dikarya</taxon>
        <taxon>Ascomycota</taxon>
        <taxon>Pezizomycotina</taxon>
        <taxon>Dothideomycetes</taxon>
        <taxon>Pleosporomycetidae</taxon>
        <taxon>Pleosporales</taxon>
        <taxon>Massarineae</taxon>
        <taxon>Periconiaceae</taxon>
        <taxon>Periconia</taxon>
    </lineage>
</organism>
<evidence type="ECO:0000313" key="3">
    <source>
        <dbReference type="EMBL" id="CAI6338403.1"/>
    </source>
</evidence>
<dbReference type="AlphaFoldDB" id="A0A9W4XNY0"/>
<keyword evidence="2" id="KW-0472">Membrane</keyword>
<feature type="compositionally biased region" description="Polar residues" evidence="1">
    <location>
        <begin position="1"/>
        <end position="19"/>
    </location>
</feature>
<gene>
    <name evidence="3" type="ORF">PDIGIT_LOCUS11531</name>
</gene>
<keyword evidence="2" id="KW-1133">Transmembrane helix</keyword>
<proteinExistence type="predicted"/>
<keyword evidence="2" id="KW-0812">Transmembrane</keyword>
<keyword evidence="4" id="KW-1185">Reference proteome</keyword>
<evidence type="ECO:0000313" key="4">
    <source>
        <dbReference type="Proteomes" id="UP001152607"/>
    </source>
</evidence>
<evidence type="ECO:0000256" key="2">
    <source>
        <dbReference type="SAM" id="Phobius"/>
    </source>
</evidence>
<reference evidence="3" key="1">
    <citation type="submission" date="2023-01" db="EMBL/GenBank/DDBJ databases">
        <authorList>
            <person name="Van Ghelder C."/>
            <person name="Rancurel C."/>
        </authorList>
    </citation>
    <scope>NUCLEOTIDE SEQUENCE</scope>
    <source>
        <strain evidence="3">CNCM I-4278</strain>
    </source>
</reference>